<reference evidence="2" key="1">
    <citation type="journal article" date="2016" name="Nat. Genet.">
        <title>A high-quality carrot genome assembly provides new insights into carotenoid accumulation and asterid genome evolution.</title>
        <authorList>
            <person name="Iorizzo M."/>
            <person name="Ellison S."/>
            <person name="Senalik D."/>
            <person name="Zeng P."/>
            <person name="Satapoomin P."/>
            <person name="Huang J."/>
            <person name="Bowman M."/>
            <person name="Iovene M."/>
            <person name="Sanseverino W."/>
            <person name="Cavagnaro P."/>
            <person name="Yildiz M."/>
            <person name="Macko-Podgorni A."/>
            <person name="Moranska E."/>
            <person name="Grzebelus E."/>
            <person name="Grzebelus D."/>
            <person name="Ashrafi H."/>
            <person name="Zheng Z."/>
            <person name="Cheng S."/>
            <person name="Spooner D."/>
            <person name="Van Deynze A."/>
            <person name="Simon P."/>
        </authorList>
    </citation>
    <scope>NUCLEOTIDE SEQUENCE [LARGE SCALE GENOMIC DNA]</scope>
    <source>
        <tissue evidence="2">Leaf</tissue>
    </source>
</reference>
<evidence type="ECO:0000256" key="1">
    <source>
        <dbReference type="SAM" id="MobiDB-lite"/>
    </source>
</evidence>
<dbReference type="AlphaFoldDB" id="A0A162AD57"/>
<dbReference type="Proteomes" id="UP000077755">
    <property type="component" value="Chromosome 8"/>
</dbReference>
<evidence type="ECO:0000313" key="4">
    <source>
        <dbReference type="Proteomes" id="UP000077755"/>
    </source>
</evidence>
<feature type="region of interest" description="Disordered" evidence="1">
    <location>
        <begin position="55"/>
        <end position="84"/>
    </location>
</feature>
<dbReference type="Gramene" id="KZM99472">
    <property type="protein sequence ID" value="KZM99472"/>
    <property type="gene ID" value="DCAR_013166"/>
</dbReference>
<protein>
    <submittedName>
        <fullName evidence="2">Uncharacterized protein</fullName>
    </submittedName>
</protein>
<gene>
    <name evidence="2" type="ORF">DCAR_013166</name>
    <name evidence="3" type="ORF">DCAR_0831038</name>
</gene>
<dbReference type="EMBL" id="LNRQ01000004">
    <property type="protein sequence ID" value="KZM99472.1"/>
    <property type="molecule type" value="Genomic_DNA"/>
</dbReference>
<proteinExistence type="predicted"/>
<evidence type="ECO:0000313" key="2">
    <source>
        <dbReference type="EMBL" id="KZM99472.1"/>
    </source>
</evidence>
<accession>A0A162AD57</accession>
<name>A0A162AD57_DAUCS</name>
<dbReference type="EMBL" id="CP093350">
    <property type="protein sequence ID" value="WOH11549.1"/>
    <property type="molecule type" value="Genomic_DNA"/>
</dbReference>
<keyword evidence="4" id="KW-1185">Reference proteome</keyword>
<evidence type="ECO:0000313" key="3">
    <source>
        <dbReference type="EMBL" id="WOH11549.1"/>
    </source>
</evidence>
<organism evidence="2">
    <name type="scientific">Daucus carota subsp. sativus</name>
    <name type="common">Carrot</name>
    <dbReference type="NCBI Taxonomy" id="79200"/>
    <lineage>
        <taxon>Eukaryota</taxon>
        <taxon>Viridiplantae</taxon>
        <taxon>Streptophyta</taxon>
        <taxon>Embryophyta</taxon>
        <taxon>Tracheophyta</taxon>
        <taxon>Spermatophyta</taxon>
        <taxon>Magnoliopsida</taxon>
        <taxon>eudicotyledons</taxon>
        <taxon>Gunneridae</taxon>
        <taxon>Pentapetalae</taxon>
        <taxon>asterids</taxon>
        <taxon>campanulids</taxon>
        <taxon>Apiales</taxon>
        <taxon>Apiaceae</taxon>
        <taxon>Apioideae</taxon>
        <taxon>Scandiceae</taxon>
        <taxon>Daucinae</taxon>
        <taxon>Daucus</taxon>
        <taxon>Daucus sect. Daucus</taxon>
    </lineage>
</organism>
<sequence length="84" mass="8918">MEAEITLYIHHVGEFVQGLGCIDHTEERIRRDGRRRICGSKAGASEWCRAAAACDGDDGDRDSGSSGGERSGGGREREVAGVPA</sequence>
<feature type="compositionally biased region" description="Basic and acidic residues" evidence="1">
    <location>
        <begin position="72"/>
        <end position="84"/>
    </location>
</feature>
<reference evidence="3" key="2">
    <citation type="submission" date="2022-03" db="EMBL/GenBank/DDBJ databases">
        <title>Draft title - Genomic analysis of global carrot germplasm unveils the trajectory of domestication and the origin of high carotenoid orange carrot.</title>
        <authorList>
            <person name="Iorizzo M."/>
            <person name="Ellison S."/>
            <person name="Senalik D."/>
            <person name="Macko-Podgorni A."/>
            <person name="Grzebelus D."/>
            <person name="Bostan H."/>
            <person name="Rolling W."/>
            <person name="Curaba J."/>
            <person name="Simon P."/>
        </authorList>
    </citation>
    <scope>NUCLEOTIDE SEQUENCE</scope>
    <source>
        <tissue evidence="3">Leaf</tissue>
    </source>
</reference>